<feature type="transmembrane region" description="Helical" evidence="1">
    <location>
        <begin position="97"/>
        <end position="120"/>
    </location>
</feature>
<comment type="caution">
    <text evidence="2">The sequence shown here is derived from an EMBL/GenBank/DDBJ whole genome shotgun (WGS) entry which is preliminary data.</text>
</comment>
<proteinExistence type="predicted"/>
<keyword evidence="1" id="KW-0472">Membrane</keyword>
<organism evidence="2 3">
    <name type="scientific">Massilia soli</name>
    <dbReference type="NCBI Taxonomy" id="2792854"/>
    <lineage>
        <taxon>Bacteria</taxon>
        <taxon>Pseudomonadati</taxon>
        <taxon>Pseudomonadota</taxon>
        <taxon>Betaproteobacteria</taxon>
        <taxon>Burkholderiales</taxon>
        <taxon>Oxalobacteraceae</taxon>
        <taxon>Telluria group</taxon>
        <taxon>Massilia</taxon>
    </lineage>
</organism>
<keyword evidence="3" id="KW-1185">Reference proteome</keyword>
<evidence type="ECO:0000256" key="1">
    <source>
        <dbReference type="SAM" id="Phobius"/>
    </source>
</evidence>
<dbReference type="EMBL" id="JAFBIL020000003">
    <property type="protein sequence ID" value="MBZ2207504.1"/>
    <property type="molecule type" value="Genomic_DNA"/>
</dbReference>
<name>A0ABS7SMV4_9BURK</name>
<gene>
    <name evidence="2" type="ORF">I4X03_009560</name>
</gene>
<reference evidence="2 3" key="2">
    <citation type="submission" date="2021-08" db="EMBL/GenBank/DDBJ databases">
        <title>Massilia sp. R798.</title>
        <authorList>
            <person name="Baek J.H."/>
            <person name="Jung H.S."/>
            <person name="Kim K.R."/>
            <person name="Jeon C.O."/>
        </authorList>
    </citation>
    <scope>NUCLEOTIDE SEQUENCE [LARGE SCALE GENOMIC DNA]</scope>
    <source>
        <strain evidence="2 3">R798</strain>
    </source>
</reference>
<accession>A0ABS7SMV4</accession>
<keyword evidence="1" id="KW-1133">Transmembrane helix</keyword>
<reference evidence="2 3" key="1">
    <citation type="submission" date="2021-01" db="EMBL/GenBank/DDBJ databases">
        <authorList>
            <person name="Ruan W."/>
            <person name="Khan S.A."/>
            <person name="Jeon C.O."/>
        </authorList>
    </citation>
    <scope>NUCLEOTIDE SEQUENCE [LARGE SCALE GENOMIC DNA]</scope>
    <source>
        <strain evidence="2 3">R798</strain>
    </source>
</reference>
<feature type="transmembrane region" description="Helical" evidence="1">
    <location>
        <begin position="159"/>
        <end position="175"/>
    </location>
</feature>
<feature type="transmembrane region" description="Helical" evidence="1">
    <location>
        <begin position="21"/>
        <end position="38"/>
    </location>
</feature>
<protein>
    <recommendedName>
        <fullName evidence="4">M50 family peptidase</fullName>
    </recommendedName>
</protein>
<evidence type="ECO:0000313" key="3">
    <source>
        <dbReference type="Proteomes" id="UP000809349"/>
    </source>
</evidence>
<keyword evidence="1" id="KW-0812">Transmembrane</keyword>
<sequence>MTLIDSCRTFAPDFICRNGDILLYLLPSAALAIIIRALARSHPFFFLFTVLGTVSHELAHFVVGLVTGARPASFTVIPRRAGTHWELGSVMLTRVRWYNAGPAALAPLLVILLPIAVANWRTQPGWAFQPIDLAIAFALAPQFLSFWPSGGDWRLAARSWPYLIIIAAVTYLATLL</sequence>
<evidence type="ECO:0008006" key="4">
    <source>
        <dbReference type="Google" id="ProtNLM"/>
    </source>
</evidence>
<feature type="transmembrane region" description="Helical" evidence="1">
    <location>
        <begin position="126"/>
        <end position="147"/>
    </location>
</feature>
<dbReference type="RefSeq" id="WP_223467991.1">
    <property type="nucleotide sequence ID" value="NZ_JAFBIL020000003.1"/>
</dbReference>
<evidence type="ECO:0000313" key="2">
    <source>
        <dbReference type="EMBL" id="MBZ2207504.1"/>
    </source>
</evidence>
<dbReference type="Proteomes" id="UP000809349">
    <property type="component" value="Unassembled WGS sequence"/>
</dbReference>